<dbReference type="InterPro" id="IPR016024">
    <property type="entry name" value="ARM-type_fold"/>
</dbReference>
<dbReference type="OMA" id="GGWEILR"/>
<dbReference type="PANTHER" id="PTHR34105">
    <property type="entry name" value="PROLINE-, GLUTAMIC ACID- AND LEUCINE-RICH PROTEIN 1"/>
    <property type="match status" value="1"/>
</dbReference>
<comment type="subcellular location">
    <subcellularLocation>
        <location evidence="1">Nucleus</location>
    </subcellularLocation>
</comment>
<gene>
    <name evidence="7" type="ORF">L228DRAFT_263892</name>
</gene>
<evidence type="ECO:0000256" key="3">
    <source>
        <dbReference type="ARBA" id="ARBA00021502"/>
    </source>
</evidence>
<dbReference type="SUPFAM" id="SSF48371">
    <property type="entry name" value="ARM repeat"/>
    <property type="match status" value="1"/>
</dbReference>
<evidence type="ECO:0000256" key="2">
    <source>
        <dbReference type="ARBA" id="ARBA00010511"/>
    </source>
</evidence>
<dbReference type="GO" id="GO:0005634">
    <property type="term" value="C:nucleus"/>
    <property type="evidence" value="ECO:0007669"/>
    <property type="project" value="UniProtKB-SubCell"/>
</dbReference>
<evidence type="ECO:0000256" key="5">
    <source>
        <dbReference type="SAM" id="MobiDB-lite"/>
    </source>
</evidence>
<organism evidence="7 8">
    <name type="scientific">Xylona heveae (strain CBS 132557 / TC161)</name>
    <dbReference type="NCBI Taxonomy" id="1328760"/>
    <lineage>
        <taxon>Eukaryota</taxon>
        <taxon>Fungi</taxon>
        <taxon>Dikarya</taxon>
        <taxon>Ascomycota</taxon>
        <taxon>Pezizomycotina</taxon>
        <taxon>Xylonomycetes</taxon>
        <taxon>Xylonales</taxon>
        <taxon>Xylonaceae</taxon>
        <taxon>Xylona</taxon>
    </lineage>
</organism>
<sequence length="843" mass="89699">MQSHSSNAAPLRALTHRLSSIPTKQLPQTLPRLIPILISCKPILSAPASHSQGRDASEAAVLTHKFKTQLTTLLSGKSPEGRWTAVVLIKGTVDIGGWEILRACEPWVRGLLGVLSKPDPPTTKQICIVTLTKIFLLTHEYPTLIREITTPSLQPFVTSSLNLIAKVATTGDNSALIDTILNAFCRLLPRHPNSFRSFAAQIQTSLLPLIAPTPSSHTADGGRSVAQSTSEVARRVFVSLHHCAPKNTSGPEWGNALRAVLTNVHCTADQVFRSVIEDWEPAGEPLSRGANPKTLSEVVSDFGSDPMNLPKWVGIDAGVERLAGLLGTVKAFLLTPTSSAINLPIGLIMDTLARIFAIAAPSSTGSDHSTIRFNPQIERIERDGLLAGLPHVHVSCMEILMAMTDRLEKAFGPMVQGCVEQLCWIYQAERWSSDIRTSTYTLLAKLLQTGGPAFKKSTVSSLSKIILACCDDLLPPAEPTTPAQDTSGSKKGKGNAAKNMTIVNADKFLTPATHQQQEYASKTSIGLAGLTAAASHLLPILLTHLPTHLVPFPVRTKIDRTAILLRHEEAMYASVLNPPPTRKGAKTASSILPLLARAYPTNMDVEALIRPRMPVIRTLQGEPGESDETGDGAGAEADGDEEMESGSAGGKSTDAIQKINAQATNAYLAAANNAQQDESTKSNYRREPTPTPSETRAEAVAAAAITSERSSATTETPAAKSPAASTSLNNVPGLYPDAAEGKSTKRPFAPEVSPERPEASVATPISSRITGGSGDTNKKPRIEVAPAPVLVRDASSEHVATVPAGEVPGAKQAATTGDDVDDDDDDDFEIPELVMDADTDEDE</sequence>
<comment type="similarity">
    <text evidence="2">Belongs to the RIX1/PELP1 family.</text>
</comment>
<evidence type="ECO:0000313" key="7">
    <source>
        <dbReference type="EMBL" id="KZF19124.1"/>
    </source>
</evidence>
<dbReference type="Proteomes" id="UP000076632">
    <property type="component" value="Unassembled WGS sequence"/>
</dbReference>
<evidence type="ECO:0000259" key="6">
    <source>
        <dbReference type="Pfam" id="PF08167"/>
    </source>
</evidence>
<accession>A0A164ZI28</accession>
<reference evidence="7 8" key="1">
    <citation type="journal article" date="2016" name="Fungal Biol.">
        <title>The genome of Xylona heveae provides a window into fungal endophytism.</title>
        <authorList>
            <person name="Gazis R."/>
            <person name="Kuo A."/>
            <person name="Riley R."/>
            <person name="LaButti K."/>
            <person name="Lipzen A."/>
            <person name="Lin J."/>
            <person name="Amirebrahimi M."/>
            <person name="Hesse C.N."/>
            <person name="Spatafora J.W."/>
            <person name="Henrissat B."/>
            <person name="Hainaut M."/>
            <person name="Grigoriev I.V."/>
            <person name="Hibbett D.S."/>
        </authorList>
    </citation>
    <scope>NUCLEOTIDE SEQUENCE [LARGE SCALE GENOMIC DNA]</scope>
    <source>
        <strain evidence="7 8">TC161</strain>
    </source>
</reference>
<dbReference type="RefSeq" id="XP_018184679.1">
    <property type="nucleotide sequence ID" value="XM_018334533.1"/>
</dbReference>
<proteinExistence type="inferred from homology"/>
<dbReference type="InterPro" id="IPR012583">
    <property type="entry name" value="RIX1_N"/>
</dbReference>
<protein>
    <recommendedName>
        <fullName evidence="3">Pre-rRNA-processing protein RIX1</fullName>
    </recommendedName>
</protein>
<dbReference type="EMBL" id="KV407467">
    <property type="protein sequence ID" value="KZF19124.1"/>
    <property type="molecule type" value="Genomic_DNA"/>
</dbReference>
<feature type="domain" description="Pre-rRNA-processing protein RIX1 N-terminal" evidence="6">
    <location>
        <begin position="10"/>
        <end position="216"/>
    </location>
</feature>
<feature type="region of interest" description="Disordered" evidence="5">
    <location>
        <begin position="795"/>
        <end position="843"/>
    </location>
</feature>
<feature type="compositionally biased region" description="Basic and acidic residues" evidence="5">
    <location>
        <begin position="678"/>
        <end position="688"/>
    </location>
</feature>
<dbReference type="InParanoid" id="A0A164ZI28"/>
<dbReference type="PANTHER" id="PTHR34105:SF1">
    <property type="entry name" value="PROLINE-, GLUTAMIC ACID- AND LEUCINE-RICH PROTEIN 1"/>
    <property type="match status" value="1"/>
</dbReference>
<keyword evidence="8" id="KW-1185">Reference proteome</keyword>
<feature type="region of interest" description="Disordered" evidence="5">
    <location>
        <begin position="619"/>
        <end position="652"/>
    </location>
</feature>
<evidence type="ECO:0000313" key="8">
    <source>
        <dbReference type="Proteomes" id="UP000076632"/>
    </source>
</evidence>
<evidence type="ECO:0000256" key="1">
    <source>
        <dbReference type="ARBA" id="ARBA00004123"/>
    </source>
</evidence>
<dbReference type="OrthoDB" id="20900at2759"/>
<feature type="region of interest" description="Disordered" evidence="5">
    <location>
        <begin position="673"/>
        <end position="783"/>
    </location>
</feature>
<dbReference type="STRING" id="1328760.A0A164ZI28"/>
<dbReference type="AlphaFoldDB" id="A0A164ZI28"/>
<name>A0A164ZI28_XYLHT</name>
<keyword evidence="4" id="KW-0539">Nucleus</keyword>
<dbReference type="GO" id="GO:0006364">
    <property type="term" value="P:rRNA processing"/>
    <property type="evidence" value="ECO:0007669"/>
    <property type="project" value="TreeGrafter"/>
</dbReference>
<feature type="compositionally biased region" description="Low complexity" evidence="5">
    <location>
        <begin position="698"/>
        <end position="727"/>
    </location>
</feature>
<dbReference type="Pfam" id="PF08167">
    <property type="entry name" value="RIX1"/>
    <property type="match status" value="1"/>
</dbReference>
<dbReference type="GeneID" id="28899670"/>
<feature type="compositionally biased region" description="Acidic residues" evidence="5">
    <location>
        <begin position="818"/>
        <end position="843"/>
    </location>
</feature>
<evidence type="ECO:0000256" key="4">
    <source>
        <dbReference type="ARBA" id="ARBA00023242"/>
    </source>
</evidence>